<evidence type="ECO:0000313" key="17">
    <source>
        <dbReference type="EMBL" id="MFC4957551.1"/>
    </source>
</evidence>
<evidence type="ECO:0000259" key="15">
    <source>
        <dbReference type="Pfam" id="PF11838"/>
    </source>
</evidence>
<comment type="catalytic activity">
    <reaction evidence="1">
        <text>Release of an N-terminal amino acid, Xaa-|-Yaa- from a peptide, amide or arylamide. Xaa is preferably Ala, but may be most amino acids including Pro (slow action). When a terminal hydrophobic residue is followed by a prolyl residue, the two may be released as an intact Xaa-Pro dipeptide.</text>
        <dbReference type="EC" id="3.4.11.2"/>
    </reaction>
</comment>
<evidence type="ECO:0000256" key="13">
    <source>
        <dbReference type="SAM" id="MobiDB-lite"/>
    </source>
</evidence>
<sequence length="858" mass="94265">MPGTNLTREEAQRRAALLTVDSYEIELDLSGAQEGGTYRSVATVRFDSAEAGAETFIDLVAPTVHEVVLNGTALDAAAVFHDSRIALAGLEAGPNVLRVVADCAYTNSGEGLHRFVDPVDQQAYLYTQFEVPDARRVFASFEQPDLKATFQFTVKAPAGWTVISNSPTPEPKDDVWTFEPTPRISTYITALIVGPYHSVHSSYEGPAGQTVPLGIYCRPSLAEFLDADEIFAVTRQGFDWFQEKFDYAYPFAKYDQLFVPEFNAGAMENAGAVTFRDQYVFRSKVTDAAYERRAETILHELAHMWFGDLVTMEWWNDLWLNESFATYTSVACQAYAPGSKWPNAWTTFANSEKTWAYRQDQLPSTHPIMAEISDLEDVLVNFDGITYAKGASVLKQLVAYVGMDEFFQGVQAYFKAHAFGNTRLPDLLGALEKTSGRDLKTWSKAWLETAGINVLRPEIAVDASGNITSLSVLQEAPALPSGAKGEPTLRPHRIAIGFYDLDGSGKLVRTNRFELDIEAAARTEVELPAGTPRPAVVLLNDDDLSYAKVRLDEESLRFVTEHLGDFAESLPRALCWASAWDMTRDGELAARDYLALVLSGIAKESDIGVVQSLHRQVKLAIDLYAAPEWRDAGLTQWTDATLAHLRTAEPAGDHQLAWARAFAATARTPQQLDLLQGLLTGTETIEGLAVDTELRWAFVERLAATGVFDEPDIAAELERDRTAAGERHAATGRAARPTPEAKAEAWASVVEGDTLPNAVQEAVIGGFVQTDQRELLAPYSAKFFDAVKGVWESRSHEIAQQIAVGLYPSLLVSQETLDATDAWLASAQPNAALRRLVSESRSGIERALRARTADAESA</sequence>
<dbReference type="SUPFAM" id="SSF55486">
    <property type="entry name" value="Metalloproteases ('zincins'), catalytic domain"/>
    <property type="match status" value="1"/>
</dbReference>
<dbReference type="InterPro" id="IPR050344">
    <property type="entry name" value="Peptidase_M1_aminopeptidases"/>
</dbReference>
<dbReference type="Proteomes" id="UP001595834">
    <property type="component" value="Unassembled WGS sequence"/>
</dbReference>
<dbReference type="Pfam" id="PF17900">
    <property type="entry name" value="Peptidase_M1_N"/>
    <property type="match status" value="1"/>
</dbReference>
<evidence type="ECO:0000256" key="6">
    <source>
        <dbReference type="ARBA" id="ARBA00022438"/>
    </source>
</evidence>
<evidence type="ECO:0000259" key="16">
    <source>
        <dbReference type="Pfam" id="PF17900"/>
    </source>
</evidence>
<dbReference type="InterPro" id="IPR014782">
    <property type="entry name" value="Peptidase_M1_dom"/>
</dbReference>
<reference evidence="18" key="1">
    <citation type="journal article" date="2019" name="Int. J. Syst. Evol. Microbiol.">
        <title>The Global Catalogue of Microorganisms (GCM) 10K type strain sequencing project: providing services to taxonomists for standard genome sequencing and annotation.</title>
        <authorList>
            <consortium name="The Broad Institute Genomics Platform"/>
            <consortium name="The Broad Institute Genome Sequencing Center for Infectious Disease"/>
            <person name="Wu L."/>
            <person name="Ma J."/>
        </authorList>
    </citation>
    <scope>NUCLEOTIDE SEQUENCE [LARGE SCALE GENOMIC DNA]</scope>
    <source>
        <strain evidence="18">CCM 7224</strain>
    </source>
</reference>
<dbReference type="Gene3D" id="2.60.40.1730">
    <property type="entry name" value="tricorn interacting facor f3 domain"/>
    <property type="match status" value="1"/>
</dbReference>
<feature type="domain" description="Peptidase M1 membrane alanine aminopeptidase" evidence="14">
    <location>
        <begin position="233"/>
        <end position="446"/>
    </location>
</feature>
<dbReference type="InterPro" id="IPR001930">
    <property type="entry name" value="Peptidase_M1"/>
</dbReference>
<dbReference type="Pfam" id="PF01433">
    <property type="entry name" value="Peptidase_M1"/>
    <property type="match status" value="1"/>
</dbReference>
<feature type="domain" description="ERAP1-like C-terminal" evidence="15">
    <location>
        <begin position="537"/>
        <end position="846"/>
    </location>
</feature>
<keyword evidence="18" id="KW-1185">Reference proteome</keyword>
<evidence type="ECO:0000256" key="12">
    <source>
        <dbReference type="NCBIfam" id="TIGR02412"/>
    </source>
</evidence>
<keyword evidence="6 17" id="KW-0031">Aminopeptidase</keyword>
<gene>
    <name evidence="17" type="primary">pepN</name>
    <name evidence="17" type="ORF">ACFPFX_14785</name>
</gene>
<evidence type="ECO:0000313" key="18">
    <source>
        <dbReference type="Proteomes" id="UP001595834"/>
    </source>
</evidence>
<dbReference type="PRINTS" id="PR00756">
    <property type="entry name" value="ALADIPTASE"/>
</dbReference>
<keyword evidence="7" id="KW-0645">Protease</keyword>
<evidence type="ECO:0000256" key="2">
    <source>
        <dbReference type="ARBA" id="ARBA00001947"/>
    </source>
</evidence>
<evidence type="ECO:0000256" key="4">
    <source>
        <dbReference type="ARBA" id="ARBA00012564"/>
    </source>
</evidence>
<evidence type="ECO:0000256" key="3">
    <source>
        <dbReference type="ARBA" id="ARBA00010136"/>
    </source>
</evidence>
<evidence type="ECO:0000256" key="11">
    <source>
        <dbReference type="ARBA" id="ARBA00023049"/>
    </source>
</evidence>
<evidence type="ECO:0000259" key="14">
    <source>
        <dbReference type="Pfam" id="PF01433"/>
    </source>
</evidence>
<dbReference type="PANTHER" id="PTHR11533:SF174">
    <property type="entry name" value="PUROMYCIN-SENSITIVE AMINOPEPTIDASE-RELATED"/>
    <property type="match status" value="1"/>
</dbReference>
<comment type="similarity">
    <text evidence="3">Belongs to the peptidase M1 family.</text>
</comment>
<dbReference type="GO" id="GO:0016285">
    <property type="term" value="F:alanyl aminopeptidase activity"/>
    <property type="evidence" value="ECO:0007669"/>
    <property type="project" value="UniProtKB-EC"/>
</dbReference>
<dbReference type="RefSeq" id="WP_344378710.1">
    <property type="nucleotide sequence ID" value="NZ_BAAASQ010000023.1"/>
</dbReference>
<dbReference type="EMBL" id="JBHSIZ010000016">
    <property type="protein sequence ID" value="MFC4957551.1"/>
    <property type="molecule type" value="Genomic_DNA"/>
</dbReference>
<dbReference type="InterPro" id="IPR045357">
    <property type="entry name" value="Aminopeptidase_N-like_N"/>
</dbReference>
<feature type="region of interest" description="Disordered" evidence="13">
    <location>
        <begin position="721"/>
        <end position="740"/>
    </location>
</feature>
<feature type="domain" description="Aminopeptidase N-like N-terminal" evidence="16">
    <location>
        <begin position="106"/>
        <end position="188"/>
    </location>
</feature>
<dbReference type="Pfam" id="PF11838">
    <property type="entry name" value="ERAP1_C"/>
    <property type="match status" value="1"/>
</dbReference>
<evidence type="ECO:0000256" key="10">
    <source>
        <dbReference type="ARBA" id="ARBA00022833"/>
    </source>
</evidence>
<evidence type="ECO:0000256" key="9">
    <source>
        <dbReference type="ARBA" id="ARBA00022801"/>
    </source>
</evidence>
<keyword evidence="10" id="KW-0862">Zinc</keyword>
<comment type="caution">
    <text evidence="17">The sequence shown here is derived from an EMBL/GenBank/DDBJ whole genome shotgun (WGS) entry which is preliminary data.</text>
</comment>
<dbReference type="InterPro" id="IPR012778">
    <property type="entry name" value="Pept_M1_aminopeptidase"/>
</dbReference>
<dbReference type="NCBIfam" id="TIGR02412">
    <property type="entry name" value="pepN_strep_liv"/>
    <property type="match status" value="1"/>
</dbReference>
<organism evidence="17 18">
    <name type="scientific">Streptomyces mauvecolor</name>
    <dbReference type="NCBI Taxonomy" id="58345"/>
    <lineage>
        <taxon>Bacteria</taxon>
        <taxon>Bacillati</taxon>
        <taxon>Actinomycetota</taxon>
        <taxon>Actinomycetes</taxon>
        <taxon>Kitasatosporales</taxon>
        <taxon>Streptomycetaceae</taxon>
        <taxon>Streptomyces</taxon>
    </lineage>
</organism>
<dbReference type="CDD" id="cd09602">
    <property type="entry name" value="M1_APN"/>
    <property type="match status" value="1"/>
</dbReference>
<dbReference type="InterPro" id="IPR024571">
    <property type="entry name" value="ERAP1-like_C_dom"/>
</dbReference>
<evidence type="ECO:0000256" key="8">
    <source>
        <dbReference type="ARBA" id="ARBA00022723"/>
    </source>
</evidence>
<name>A0ABV9UKB9_9ACTN</name>
<dbReference type="EC" id="3.4.11.2" evidence="4 12"/>
<proteinExistence type="inferred from homology"/>
<dbReference type="InterPro" id="IPR042097">
    <property type="entry name" value="Aminopeptidase_N-like_N_sf"/>
</dbReference>
<dbReference type="Gene3D" id="1.10.390.10">
    <property type="entry name" value="Neutral Protease Domain 2"/>
    <property type="match status" value="1"/>
</dbReference>
<keyword evidence="9 17" id="KW-0378">Hydrolase</keyword>
<dbReference type="PANTHER" id="PTHR11533">
    <property type="entry name" value="PROTEASE M1 ZINC METALLOPROTEASE"/>
    <property type="match status" value="1"/>
</dbReference>
<evidence type="ECO:0000256" key="1">
    <source>
        <dbReference type="ARBA" id="ARBA00000098"/>
    </source>
</evidence>
<comment type="cofactor">
    <cofactor evidence="2">
        <name>Zn(2+)</name>
        <dbReference type="ChEBI" id="CHEBI:29105"/>
    </cofactor>
</comment>
<evidence type="ECO:0000256" key="5">
    <source>
        <dbReference type="ARBA" id="ARBA00015611"/>
    </source>
</evidence>
<keyword evidence="11" id="KW-0482">Metalloprotease</keyword>
<dbReference type="InterPro" id="IPR027268">
    <property type="entry name" value="Peptidase_M4/M1_CTD_sf"/>
</dbReference>
<evidence type="ECO:0000256" key="7">
    <source>
        <dbReference type="ARBA" id="ARBA00022670"/>
    </source>
</evidence>
<keyword evidence="8" id="KW-0479">Metal-binding</keyword>
<protein>
    <recommendedName>
        <fullName evidence="5 12">Aminopeptidase N</fullName>
        <ecNumber evidence="4 12">3.4.11.2</ecNumber>
    </recommendedName>
</protein>
<dbReference type="SUPFAM" id="SSF63737">
    <property type="entry name" value="Leukotriene A4 hydrolase N-terminal domain"/>
    <property type="match status" value="1"/>
</dbReference>
<accession>A0ABV9UKB9</accession>